<feature type="region of interest" description="Disordered" evidence="1">
    <location>
        <begin position="1"/>
        <end position="24"/>
    </location>
</feature>
<organism evidence="2 3">
    <name type="scientific">Brachionus calyciflorus</name>
    <dbReference type="NCBI Taxonomy" id="104777"/>
    <lineage>
        <taxon>Eukaryota</taxon>
        <taxon>Metazoa</taxon>
        <taxon>Spiralia</taxon>
        <taxon>Gnathifera</taxon>
        <taxon>Rotifera</taxon>
        <taxon>Eurotatoria</taxon>
        <taxon>Monogononta</taxon>
        <taxon>Pseudotrocha</taxon>
        <taxon>Ploima</taxon>
        <taxon>Brachionidae</taxon>
        <taxon>Brachionus</taxon>
    </lineage>
</organism>
<name>A0A814S8Z9_9BILA</name>
<evidence type="ECO:0000313" key="2">
    <source>
        <dbReference type="EMBL" id="CAF1144829.1"/>
    </source>
</evidence>
<sequence>NSQVNNQNIISNNAGGIRNGGIRGGKQGLRVYNRYPQNYGYNNNYYNKRPIYYVRKSPVVNRPLIRI</sequence>
<gene>
    <name evidence="2" type="ORF">OXX778_LOCUS23053</name>
</gene>
<accession>A0A814S8Z9</accession>
<feature type="compositionally biased region" description="Low complexity" evidence="1">
    <location>
        <begin position="1"/>
        <end position="16"/>
    </location>
</feature>
<proteinExistence type="predicted"/>
<feature type="non-terminal residue" evidence="2">
    <location>
        <position position="1"/>
    </location>
</feature>
<evidence type="ECO:0000313" key="3">
    <source>
        <dbReference type="Proteomes" id="UP000663879"/>
    </source>
</evidence>
<comment type="caution">
    <text evidence="2">The sequence shown here is derived from an EMBL/GenBank/DDBJ whole genome shotgun (WGS) entry which is preliminary data.</text>
</comment>
<dbReference type="AlphaFoldDB" id="A0A814S8Z9"/>
<dbReference type="EMBL" id="CAJNOC010010977">
    <property type="protein sequence ID" value="CAF1144829.1"/>
    <property type="molecule type" value="Genomic_DNA"/>
</dbReference>
<protein>
    <submittedName>
        <fullName evidence="2">Uncharacterized protein</fullName>
    </submittedName>
</protein>
<evidence type="ECO:0000256" key="1">
    <source>
        <dbReference type="SAM" id="MobiDB-lite"/>
    </source>
</evidence>
<keyword evidence="3" id="KW-1185">Reference proteome</keyword>
<reference evidence="2" key="1">
    <citation type="submission" date="2021-02" db="EMBL/GenBank/DDBJ databases">
        <authorList>
            <person name="Nowell W R."/>
        </authorList>
    </citation>
    <scope>NUCLEOTIDE SEQUENCE</scope>
    <source>
        <strain evidence="2">Ploen Becks lab</strain>
    </source>
</reference>
<dbReference type="Proteomes" id="UP000663879">
    <property type="component" value="Unassembled WGS sequence"/>
</dbReference>